<evidence type="ECO:0000313" key="2">
    <source>
        <dbReference type="Proteomes" id="UP000075881"/>
    </source>
</evidence>
<evidence type="ECO:0000313" key="1">
    <source>
        <dbReference type="EnsemblMetazoa" id="ACHR014465-PA"/>
    </source>
</evidence>
<dbReference type="AlphaFoldDB" id="A0A182KJ65"/>
<organism evidence="1 2">
    <name type="scientific">Anopheles christyi</name>
    <dbReference type="NCBI Taxonomy" id="43041"/>
    <lineage>
        <taxon>Eukaryota</taxon>
        <taxon>Metazoa</taxon>
        <taxon>Ecdysozoa</taxon>
        <taxon>Arthropoda</taxon>
        <taxon>Hexapoda</taxon>
        <taxon>Insecta</taxon>
        <taxon>Pterygota</taxon>
        <taxon>Neoptera</taxon>
        <taxon>Endopterygota</taxon>
        <taxon>Diptera</taxon>
        <taxon>Nematocera</taxon>
        <taxon>Culicoidea</taxon>
        <taxon>Culicidae</taxon>
        <taxon>Anophelinae</taxon>
        <taxon>Anopheles</taxon>
    </lineage>
</organism>
<dbReference type="EnsemblMetazoa" id="ACHR014465-RA">
    <property type="protein sequence ID" value="ACHR014465-PA"/>
    <property type="gene ID" value="ACHR014465"/>
</dbReference>
<proteinExistence type="predicted"/>
<reference evidence="1" key="2">
    <citation type="submission" date="2020-05" db="UniProtKB">
        <authorList>
            <consortium name="EnsemblMetazoa"/>
        </authorList>
    </citation>
    <scope>IDENTIFICATION</scope>
    <source>
        <strain evidence="1">ACHKN1017</strain>
    </source>
</reference>
<sequence length="155" mass="18140">STTTAARIWPLDYVLFVSRNVRYRYLSSLPRTIPCRPPLLLVLADNVQYLTLLERQIVRITAIEIELSDHLLEPAYHRPAQRCRIEIVQLVKRQQIRQVGERLVTDPVHKALIRGWYFVDNVVAHFRVFAHTQHEIPHNGRTVAHQKYATFALVQ</sequence>
<name>A0A182KJ65_9DIPT</name>
<dbReference type="Proteomes" id="UP000075881">
    <property type="component" value="Unassembled WGS sequence"/>
</dbReference>
<reference evidence="2" key="1">
    <citation type="submission" date="2013-03" db="EMBL/GenBank/DDBJ databases">
        <title>The Genome Sequence of Anopheles christyi ACHKN1017.</title>
        <authorList>
            <consortium name="The Broad Institute Genomics Platform"/>
            <person name="Neafsey D.E."/>
            <person name="Besansky N."/>
            <person name="Walker B."/>
            <person name="Young S.K."/>
            <person name="Zeng Q."/>
            <person name="Gargeya S."/>
            <person name="Fitzgerald M."/>
            <person name="Haas B."/>
            <person name="Abouelleil A."/>
            <person name="Allen A.W."/>
            <person name="Alvarado L."/>
            <person name="Arachchi H.M."/>
            <person name="Berlin A.M."/>
            <person name="Chapman S.B."/>
            <person name="Gainer-Dewar J."/>
            <person name="Goldberg J."/>
            <person name="Griggs A."/>
            <person name="Gujja S."/>
            <person name="Hansen M."/>
            <person name="Howarth C."/>
            <person name="Imamovic A."/>
            <person name="Ireland A."/>
            <person name="Larimer J."/>
            <person name="McCowan C."/>
            <person name="Murphy C."/>
            <person name="Pearson M."/>
            <person name="Poon T.W."/>
            <person name="Priest M."/>
            <person name="Roberts A."/>
            <person name="Saif S."/>
            <person name="Shea T."/>
            <person name="Sisk P."/>
            <person name="Sykes S."/>
            <person name="Wortman J."/>
            <person name="Nusbaum C."/>
            <person name="Birren B."/>
        </authorList>
    </citation>
    <scope>NUCLEOTIDE SEQUENCE [LARGE SCALE GENOMIC DNA]</scope>
    <source>
        <strain evidence="2">ACHKN1017</strain>
    </source>
</reference>
<keyword evidence="2" id="KW-1185">Reference proteome</keyword>
<protein>
    <submittedName>
        <fullName evidence="1">Uncharacterized protein</fullName>
    </submittedName>
</protein>
<dbReference type="VEuPathDB" id="VectorBase:ACHR014465"/>
<accession>A0A182KJ65</accession>